<feature type="region of interest" description="Disordered" evidence="2">
    <location>
        <begin position="949"/>
        <end position="987"/>
    </location>
</feature>
<evidence type="ECO:0000313" key="5">
    <source>
        <dbReference type="Proteomes" id="UP000678499"/>
    </source>
</evidence>
<feature type="region of interest" description="Disordered" evidence="2">
    <location>
        <begin position="1128"/>
        <end position="1163"/>
    </location>
</feature>
<dbReference type="InterPro" id="IPR056162">
    <property type="entry name" value="WD40_MABP1-WDR62_2nd"/>
</dbReference>
<dbReference type="SUPFAM" id="SSF50978">
    <property type="entry name" value="WD40 repeat-like"/>
    <property type="match status" value="2"/>
</dbReference>
<feature type="region of interest" description="Disordered" evidence="2">
    <location>
        <begin position="815"/>
        <end position="925"/>
    </location>
</feature>
<dbReference type="Proteomes" id="UP000678499">
    <property type="component" value="Unassembled WGS sequence"/>
</dbReference>
<evidence type="ECO:0000256" key="2">
    <source>
        <dbReference type="SAM" id="MobiDB-lite"/>
    </source>
</evidence>
<keyword evidence="1" id="KW-0853">WD repeat</keyword>
<dbReference type="InterPro" id="IPR015943">
    <property type="entry name" value="WD40/YVTN_repeat-like_dom_sf"/>
</dbReference>
<keyword evidence="5" id="KW-1185">Reference proteome</keyword>
<feature type="region of interest" description="Disordered" evidence="2">
    <location>
        <begin position="1063"/>
        <end position="1089"/>
    </location>
</feature>
<dbReference type="EMBL" id="CAJPEX010000410">
    <property type="protein sequence ID" value="CAG0915557.1"/>
    <property type="molecule type" value="Genomic_DNA"/>
</dbReference>
<feature type="region of interest" description="Disordered" evidence="2">
    <location>
        <begin position="1458"/>
        <end position="1494"/>
    </location>
</feature>
<dbReference type="Gene3D" id="2.130.10.10">
    <property type="entry name" value="YVTN repeat-like/Quinoprotein amine dehydrogenase"/>
    <property type="match status" value="3"/>
</dbReference>
<dbReference type="OrthoDB" id="6154712at2759"/>
<reference evidence="4" key="1">
    <citation type="submission" date="2020-11" db="EMBL/GenBank/DDBJ databases">
        <authorList>
            <person name="Tran Van P."/>
        </authorList>
    </citation>
    <scope>NUCLEOTIDE SEQUENCE</scope>
</reference>
<feature type="domain" description="MABP1/WDR62 second WD40" evidence="3">
    <location>
        <begin position="355"/>
        <end position="710"/>
    </location>
</feature>
<dbReference type="GO" id="GO:0007099">
    <property type="term" value="P:centriole replication"/>
    <property type="evidence" value="ECO:0007669"/>
    <property type="project" value="TreeGrafter"/>
</dbReference>
<feature type="repeat" description="WD" evidence="1">
    <location>
        <begin position="677"/>
        <end position="718"/>
    </location>
</feature>
<feature type="compositionally biased region" description="Polar residues" evidence="2">
    <location>
        <begin position="957"/>
        <end position="967"/>
    </location>
</feature>
<feature type="compositionally biased region" description="Low complexity" evidence="2">
    <location>
        <begin position="855"/>
        <end position="866"/>
    </location>
</feature>
<dbReference type="PROSITE" id="PS50294">
    <property type="entry name" value="WD_REPEATS_REGION"/>
    <property type="match status" value="1"/>
</dbReference>
<dbReference type="SMART" id="SM00320">
    <property type="entry name" value="WD40"/>
    <property type="match status" value="10"/>
</dbReference>
<feature type="compositionally biased region" description="Acidic residues" evidence="2">
    <location>
        <begin position="899"/>
        <end position="920"/>
    </location>
</feature>
<sequence>MDSSWRQENTGLIHASGCGTWPNVLNTPYSPGTNTALTAWYAAMRFQQCFNDVPGMVRKFGQCSTLKWSAWKASTFLSGSLAHIHCGALSNKYLVSVGSQHDQVVNVWDWGRKTKLACNKASTKVKAVDFAENGGHFVAVGNRQVKFWYFKSASADNAEPDGALLTGRCAILGEQGTSDFVDVGCGRGDCEESTFAVAKSGILCEFNSERLLCRWVDLRMRWAEHDLTSFVRDLLLSSLASQTTCARALSVGFSSVVVGCDDGIVRCFDTETLLFKTTLPRSHYLGVDVSKGLGVKHMSSEPRKEGYPTCVGVRYDESSALVTCIYDDHSLYVWDIQHANRVGKSHSFLFHSGGVWAIEGYPAVGNGAKTLLPPGSFITCSADDTIRIWNLDPKMTKNTSYKRNVYSNELIKTLYVDENLTHLRDVNRKLFGSSEKESEGSMLNQSKGVRCIKISHDGKHLASGDRSGYIRVYNMQSMEQIVQIEAHDSEILALEYSGLQDSPKLRSKPRSYLASAARDRLLHVFAVHKDYDTAQTLADHSSAVTCLRFAHPREGGVRLMSGSSDRSIVFREFDKPDAGDGTVDFTRYHDVTARIKLLDMEIDRVGQKLLTVGNDRLIHVYQLSTGMPIRNMKGTRSEEATLVKVTLDPSGQYAATSSSDKAIYLIDYSSGEVIAMMTGHAEIVTGLFFTADCRHLISVSGDSCIFVWRLSSDMTRAMLSRLKKVKQGGGLQFPLRQATLSAAKDNQRNSSGNVKITTEEVETQYQFSIGQLPSWAKKKIENPGSLNSSQLNISTSSAYGQAHGSEFPKGRWAQRIDSSQSQSLTVRSHHFSDTSIPFPTAPVANGVNDSESSKESSSLESNTETSAPMLGTAPRSIGSDKENRRHPTDESSVTSFPREDDEADHEGDIDEDFSEPEEYGEGFSYDIPIYVPTCRDSQTSYTVMEANEEMLRRESQSDGLPNDLQNVSSTSFSGSLDSDLELEGESGGQIQKGWSEHAQSTTASTPSVDHGVSVSYESLDAGNQQSISVRSPMQEKPSVLKDSAQNLDLKISLSVQNETLPAGYADSQASGSVRKLDALQQEPQQREIRRSRLELQRQIEETRRKLDSLGRPGLRGSVSISDLSRTVDSDIESNGNHSRRAFASGATKSPSNRSERYVSVSGNRDSGIMRRACSLSDLTGPLSVPRRILPAPPTQGKKTSQDRVQVEHRQRSPSVGNIQARGLMASGSRLNVEEGSSASKARRRSRSHGLSSSQSIGDLRHRRGADDPSSSEENFTLGRRSRIQDPHKFGGSQLELSRDSMESLNNRLTPERQGKSTRPTTLNVNDSSSHRRKHPPVNRQLCEKATSDLMCVSRKVSQLFNKLYIDPTYPEGEKRGLLQRLGHAAMLSRDELGRVIEFYAGDGQGHSSSASVSQRPVSFAPVMGPSPAFPMTGVPMQMGNPVVVQLMQQFVALMQQQPTPGVVRHPEQSAGGTPDFGSPVTETPSPYQDGPSDH</sequence>
<feature type="compositionally biased region" description="Basic and acidic residues" evidence="2">
    <location>
        <begin position="878"/>
        <end position="889"/>
    </location>
</feature>
<protein>
    <recommendedName>
        <fullName evidence="3">MABP1/WDR62 second WD40 domain-containing protein</fullName>
    </recommendedName>
</protein>
<dbReference type="PANTHER" id="PTHR45589:SF1">
    <property type="entry name" value="WD REPEAT DOMAIN 62, ISOFORM G"/>
    <property type="match status" value="1"/>
</dbReference>
<accession>A0A7R9BIY6</accession>
<gene>
    <name evidence="4" type="ORF">NMOB1V02_LOCUS3201</name>
</gene>
<feature type="compositionally biased region" description="Polar residues" evidence="2">
    <location>
        <begin position="1316"/>
        <end position="1327"/>
    </location>
</feature>
<dbReference type="PROSITE" id="PS50082">
    <property type="entry name" value="WD_REPEATS_2"/>
    <property type="match status" value="2"/>
</dbReference>
<evidence type="ECO:0000259" key="3">
    <source>
        <dbReference type="Pfam" id="PF24782"/>
    </source>
</evidence>
<dbReference type="InterPro" id="IPR052779">
    <property type="entry name" value="WDR62"/>
</dbReference>
<dbReference type="EMBL" id="OA882447">
    <property type="protein sequence ID" value="CAD7275405.1"/>
    <property type="molecule type" value="Genomic_DNA"/>
</dbReference>
<feature type="region of interest" description="Disordered" evidence="2">
    <location>
        <begin position="1179"/>
        <end position="1336"/>
    </location>
</feature>
<feature type="repeat" description="WD" evidence="1">
    <location>
        <begin position="442"/>
        <end position="483"/>
    </location>
</feature>
<evidence type="ECO:0000256" key="1">
    <source>
        <dbReference type="PROSITE-ProRule" id="PRU00221"/>
    </source>
</evidence>
<dbReference type="InterPro" id="IPR001680">
    <property type="entry name" value="WD40_rpt"/>
</dbReference>
<dbReference type="Pfam" id="PF24782">
    <property type="entry name" value="WD40_MABP1-WDR62_2nd"/>
    <property type="match status" value="1"/>
</dbReference>
<dbReference type="InterPro" id="IPR036322">
    <property type="entry name" value="WD40_repeat_dom_sf"/>
</dbReference>
<organism evidence="4">
    <name type="scientific">Notodromas monacha</name>
    <dbReference type="NCBI Taxonomy" id="399045"/>
    <lineage>
        <taxon>Eukaryota</taxon>
        <taxon>Metazoa</taxon>
        <taxon>Ecdysozoa</taxon>
        <taxon>Arthropoda</taxon>
        <taxon>Crustacea</taxon>
        <taxon>Oligostraca</taxon>
        <taxon>Ostracoda</taxon>
        <taxon>Podocopa</taxon>
        <taxon>Podocopida</taxon>
        <taxon>Cypridocopina</taxon>
        <taxon>Cypridoidea</taxon>
        <taxon>Cyprididae</taxon>
        <taxon>Notodromas</taxon>
    </lineage>
</organism>
<dbReference type="GO" id="GO:0072686">
    <property type="term" value="C:mitotic spindle"/>
    <property type="evidence" value="ECO:0007669"/>
    <property type="project" value="TreeGrafter"/>
</dbReference>
<feature type="compositionally biased region" description="Polar residues" evidence="2">
    <location>
        <begin position="816"/>
        <end position="826"/>
    </location>
</feature>
<evidence type="ECO:0000313" key="4">
    <source>
        <dbReference type="EMBL" id="CAD7275405.1"/>
    </source>
</evidence>
<feature type="compositionally biased region" description="Basic and acidic residues" evidence="2">
    <location>
        <begin position="1199"/>
        <end position="1210"/>
    </location>
</feature>
<name>A0A7R9BIY6_9CRUS</name>
<feature type="compositionally biased region" description="Low complexity" evidence="2">
    <location>
        <begin position="968"/>
        <end position="977"/>
    </location>
</feature>
<dbReference type="PANTHER" id="PTHR45589">
    <property type="entry name" value="WD REPEAT DOMAIN 62, ISOFORM G"/>
    <property type="match status" value="1"/>
</dbReference>
<proteinExistence type="predicted"/>